<dbReference type="InterPro" id="IPR036875">
    <property type="entry name" value="Znf_CCHC_sf"/>
</dbReference>
<name>A0ABQ4Y9A6_9ASTR</name>
<reference evidence="5" key="1">
    <citation type="journal article" date="2022" name="Int. J. Mol. Sci.">
        <title>Draft Genome of Tanacetum Coccineum: Genomic Comparison of Closely Related Tanacetum-Family Plants.</title>
        <authorList>
            <person name="Yamashiro T."/>
            <person name="Shiraishi A."/>
            <person name="Nakayama K."/>
            <person name="Satake H."/>
        </authorList>
    </citation>
    <scope>NUCLEOTIDE SEQUENCE</scope>
</reference>
<gene>
    <name evidence="5" type="ORF">Tco_0706811</name>
</gene>
<dbReference type="SUPFAM" id="SSF57756">
    <property type="entry name" value="Retrovirus zinc finger-like domains"/>
    <property type="match status" value="1"/>
</dbReference>
<reference evidence="5" key="2">
    <citation type="submission" date="2022-01" db="EMBL/GenBank/DDBJ databases">
        <authorList>
            <person name="Yamashiro T."/>
            <person name="Shiraishi A."/>
            <person name="Satake H."/>
            <person name="Nakayama K."/>
        </authorList>
    </citation>
    <scope>NUCLEOTIDE SEQUENCE</scope>
</reference>
<dbReference type="InterPro" id="IPR001878">
    <property type="entry name" value="Znf_CCHC"/>
</dbReference>
<dbReference type="Pfam" id="PF14223">
    <property type="entry name" value="Retrotran_gag_2"/>
    <property type="match status" value="1"/>
</dbReference>
<feature type="region of interest" description="Disordered" evidence="3">
    <location>
        <begin position="399"/>
        <end position="471"/>
    </location>
</feature>
<feature type="compositionally biased region" description="Basic and acidic residues" evidence="3">
    <location>
        <begin position="441"/>
        <end position="456"/>
    </location>
</feature>
<evidence type="ECO:0000256" key="1">
    <source>
        <dbReference type="PROSITE-ProRule" id="PRU00047"/>
    </source>
</evidence>
<keyword evidence="1" id="KW-0863">Zinc-finger</keyword>
<proteinExistence type="predicted"/>
<dbReference type="Pfam" id="PF00098">
    <property type="entry name" value="zf-CCHC"/>
    <property type="match status" value="1"/>
</dbReference>
<dbReference type="PROSITE" id="PS50158">
    <property type="entry name" value="ZF_CCHC"/>
    <property type="match status" value="1"/>
</dbReference>
<protein>
    <submittedName>
        <fullName evidence="5">Ribonuclease H-like domain-containing protein</fullName>
    </submittedName>
</protein>
<evidence type="ECO:0000256" key="3">
    <source>
        <dbReference type="SAM" id="MobiDB-lite"/>
    </source>
</evidence>
<evidence type="ECO:0000256" key="2">
    <source>
        <dbReference type="SAM" id="Coils"/>
    </source>
</evidence>
<feature type="compositionally biased region" description="Basic and acidic residues" evidence="3">
    <location>
        <begin position="400"/>
        <end position="422"/>
    </location>
</feature>
<dbReference type="EMBL" id="BQNB010010195">
    <property type="protein sequence ID" value="GJS73970.1"/>
    <property type="molecule type" value="Genomic_DNA"/>
</dbReference>
<evidence type="ECO:0000259" key="4">
    <source>
        <dbReference type="PROSITE" id="PS50158"/>
    </source>
</evidence>
<accession>A0ABQ4Y9A6</accession>
<evidence type="ECO:0000313" key="5">
    <source>
        <dbReference type="EMBL" id="GJS73970.1"/>
    </source>
</evidence>
<sequence>MNKLPLSATVAPLRRVILNGNKVLKRKIGEVEQEYEPTIAEEKQDRRNEMKARGTLLMALPNKDQLKFHSYKDAKLLMEAIEKRLQKLISQLEIQGETISQEGMNLKLLRSLPSEWKTHALIWRNKVEIKTISLDDLYNNLNIYELELKDSTNTSQNSQNVVFVSSNSTNSNNSTNEADNIILLMELVLLILKKKMDLQWKMAMLIIRARRFIKRIGRNLDVNGQRVGFDGSKVECYNCHKYGHFARECRAPRNQENRGREINRRTVIVETPTENALVAHNGIRGYDWSYQAEEELPTNFTLMAHTSSGNKVTNKFKTRLRYNAASSTVDSPIVESFVNSFEMLENQENNKSKYDKGYHAVSATFYRNSFPSNLKIMFMDEIVESENMDVITIVTPSNGKKVESNHETDDVKSNGDAVEPKTVRKNNFRPPVIEDWNSDDDSPKESEKDSGMKPTEEDVSGALNKDGEDDQATRNTWLVTAGPSFTNDDPSSPVNVVEASNAFKEHLFERFSPLKNAFILPPVSNVTLMDDTEFFGNAYDDEDVGADADLKNLETTINVSHISTTRIYKDHPKDQIIGDFNSAIQTKRMTKISDEHAMMDVKSAFLYGTIKREVKIWSTSYFEDPQFPDKPRKYVAEILKKFDFAIVKTTSTPMEPNKALVKDEEAEAVDVYLYRSMIGSLKT</sequence>
<keyword evidence="1" id="KW-0862">Zinc</keyword>
<keyword evidence="2" id="KW-0175">Coiled coil</keyword>
<feature type="coiled-coil region" evidence="2">
    <location>
        <begin position="71"/>
        <end position="98"/>
    </location>
</feature>
<keyword evidence="1" id="KW-0479">Metal-binding</keyword>
<feature type="domain" description="CCHC-type" evidence="4">
    <location>
        <begin position="236"/>
        <end position="250"/>
    </location>
</feature>
<dbReference type="Gene3D" id="4.10.60.10">
    <property type="entry name" value="Zinc finger, CCHC-type"/>
    <property type="match status" value="1"/>
</dbReference>
<comment type="caution">
    <text evidence="5">The sequence shown here is derived from an EMBL/GenBank/DDBJ whole genome shotgun (WGS) entry which is preliminary data.</text>
</comment>
<organism evidence="5 6">
    <name type="scientific">Tanacetum coccineum</name>
    <dbReference type="NCBI Taxonomy" id="301880"/>
    <lineage>
        <taxon>Eukaryota</taxon>
        <taxon>Viridiplantae</taxon>
        <taxon>Streptophyta</taxon>
        <taxon>Embryophyta</taxon>
        <taxon>Tracheophyta</taxon>
        <taxon>Spermatophyta</taxon>
        <taxon>Magnoliopsida</taxon>
        <taxon>eudicotyledons</taxon>
        <taxon>Gunneridae</taxon>
        <taxon>Pentapetalae</taxon>
        <taxon>asterids</taxon>
        <taxon>campanulids</taxon>
        <taxon>Asterales</taxon>
        <taxon>Asteraceae</taxon>
        <taxon>Asteroideae</taxon>
        <taxon>Anthemideae</taxon>
        <taxon>Anthemidinae</taxon>
        <taxon>Tanacetum</taxon>
    </lineage>
</organism>
<keyword evidence="6" id="KW-1185">Reference proteome</keyword>
<dbReference type="SMART" id="SM00343">
    <property type="entry name" value="ZnF_C2HC"/>
    <property type="match status" value="1"/>
</dbReference>
<evidence type="ECO:0000313" key="6">
    <source>
        <dbReference type="Proteomes" id="UP001151760"/>
    </source>
</evidence>
<dbReference type="Proteomes" id="UP001151760">
    <property type="component" value="Unassembled WGS sequence"/>
</dbReference>